<name>A0AAV2YTE0_9STRA</name>
<organism evidence="2 3">
    <name type="scientific">Lagenidium giganteum</name>
    <dbReference type="NCBI Taxonomy" id="4803"/>
    <lineage>
        <taxon>Eukaryota</taxon>
        <taxon>Sar</taxon>
        <taxon>Stramenopiles</taxon>
        <taxon>Oomycota</taxon>
        <taxon>Peronosporomycetes</taxon>
        <taxon>Pythiales</taxon>
        <taxon>Pythiaceae</taxon>
    </lineage>
</organism>
<keyword evidence="3" id="KW-1185">Reference proteome</keyword>
<evidence type="ECO:0000313" key="3">
    <source>
        <dbReference type="Proteomes" id="UP001146120"/>
    </source>
</evidence>
<evidence type="ECO:0000256" key="1">
    <source>
        <dbReference type="SAM" id="MobiDB-lite"/>
    </source>
</evidence>
<gene>
    <name evidence="2" type="ORF">N0F65_003032</name>
</gene>
<comment type="caution">
    <text evidence="2">The sequence shown here is derived from an EMBL/GenBank/DDBJ whole genome shotgun (WGS) entry which is preliminary data.</text>
</comment>
<protein>
    <submittedName>
        <fullName evidence="2">Uncharacterized protein</fullName>
    </submittedName>
</protein>
<reference evidence="2" key="1">
    <citation type="submission" date="2022-11" db="EMBL/GenBank/DDBJ databases">
        <authorList>
            <person name="Morgan W.R."/>
            <person name="Tartar A."/>
        </authorList>
    </citation>
    <scope>NUCLEOTIDE SEQUENCE</scope>
    <source>
        <strain evidence="2">ARSEF 373</strain>
    </source>
</reference>
<dbReference type="EMBL" id="DAKRPA010000132">
    <property type="protein sequence ID" value="DAZ97546.1"/>
    <property type="molecule type" value="Genomic_DNA"/>
</dbReference>
<sequence length="201" mass="22799">MTQQVAVILTTSGSCKAVDPNDVHTRQWMMLRRMGTCKWCATCIAVARKDARPTRWTWLPSAVTSMSFDFCTPIVRKDAQPTLWTSRHMKGILTWSSSSSHGEKKDKPERRWTKQLKMGTWTSCDLWMKSNGRGVRPMPRTEPSQMATLRYLNSCVGTALMGGQTTPCDARHGMGPWKFSNTSISTKRKDVQQKQRTSLPL</sequence>
<evidence type="ECO:0000313" key="2">
    <source>
        <dbReference type="EMBL" id="DAZ97546.1"/>
    </source>
</evidence>
<dbReference type="AlphaFoldDB" id="A0AAV2YTE0"/>
<accession>A0AAV2YTE0</accession>
<proteinExistence type="predicted"/>
<dbReference type="Proteomes" id="UP001146120">
    <property type="component" value="Unassembled WGS sequence"/>
</dbReference>
<feature type="region of interest" description="Disordered" evidence="1">
    <location>
        <begin position="179"/>
        <end position="201"/>
    </location>
</feature>
<reference evidence="2" key="2">
    <citation type="journal article" date="2023" name="Microbiol Resour">
        <title>Decontamination and Annotation of the Draft Genome Sequence of the Oomycete Lagenidium giganteum ARSEF 373.</title>
        <authorList>
            <person name="Morgan W.R."/>
            <person name="Tartar A."/>
        </authorList>
    </citation>
    <scope>NUCLEOTIDE SEQUENCE</scope>
    <source>
        <strain evidence="2">ARSEF 373</strain>
    </source>
</reference>